<dbReference type="InterPro" id="IPR029035">
    <property type="entry name" value="DHS-like_NAD/FAD-binding_dom"/>
</dbReference>
<name>B0MA11_ANACD</name>
<comment type="caution">
    <text evidence="1">The sequence shown here is derived from an EMBL/GenBank/DDBJ whole genome shotgun (WGS) entry which is preliminary data.</text>
</comment>
<evidence type="ECO:0000313" key="1">
    <source>
        <dbReference type="EMBL" id="EDR99133.1"/>
    </source>
</evidence>
<dbReference type="SUPFAM" id="SSF52467">
    <property type="entry name" value="DHS-like NAD/FAD-binding domain"/>
    <property type="match status" value="1"/>
</dbReference>
<protein>
    <recommendedName>
        <fullName evidence="3">Deacetylase sirtuin-type domain-containing protein</fullName>
    </recommendedName>
</protein>
<dbReference type="eggNOG" id="COG0846">
    <property type="taxonomic scope" value="Bacteria"/>
</dbReference>
<dbReference type="HOGENOM" id="CLU_076852_0_0_9"/>
<dbReference type="Proteomes" id="UP000004935">
    <property type="component" value="Unassembled WGS sequence"/>
</dbReference>
<proteinExistence type="predicted"/>
<evidence type="ECO:0008006" key="3">
    <source>
        <dbReference type="Google" id="ProtNLM"/>
    </source>
</evidence>
<organism evidence="1 2">
    <name type="scientific">Anaerostipes caccae (strain DSM 14662 / CCUG 47493 / JCM 13470 / NCIMB 13811 / L1-92)</name>
    <dbReference type="NCBI Taxonomy" id="411490"/>
    <lineage>
        <taxon>Bacteria</taxon>
        <taxon>Bacillati</taxon>
        <taxon>Bacillota</taxon>
        <taxon>Clostridia</taxon>
        <taxon>Lachnospirales</taxon>
        <taxon>Lachnospiraceae</taxon>
        <taxon>Anaerostipes</taxon>
    </lineage>
</organism>
<reference evidence="1" key="1">
    <citation type="submission" date="2007-11" db="EMBL/GenBank/DDBJ databases">
        <authorList>
            <person name="Fulton L."/>
            <person name="Clifton S."/>
            <person name="Fulton B."/>
            <person name="Xu J."/>
            <person name="Minx P."/>
            <person name="Pepin K.H."/>
            <person name="Johnson M."/>
            <person name="Thiruvilangam P."/>
            <person name="Bhonagiri V."/>
            <person name="Nash W.E."/>
            <person name="Mardis E.R."/>
            <person name="Wilson R.K."/>
        </authorList>
    </citation>
    <scope>NUCLEOTIDE SEQUENCE [LARGE SCALE GENOMIC DNA]</scope>
    <source>
        <strain evidence="1">DSM 14662</strain>
    </source>
</reference>
<evidence type="ECO:0000313" key="2">
    <source>
        <dbReference type="Proteomes" id="UP000004935"/>
    </source>
</evidence>
<dbReference type="EMBL" id="ABAX03000002">
    <property type="protein sequence ID" value="EDR99133.1"/>
    <property type="molecule type" value="Genomic_DNA"/>
</dbReference>
<dbReference type="AlphaFoldDB" id="B0MA11"/>
<dbReference type="STRING" id="411490.ANACAC_00384"/>
<keyword evidence="2" id="KW-1185">Reference proteome</keyword>
<gene>
    <name evidence="1" type="ORF">ANACAC_00384</name>
</gene>
<sequence>MKAKERHMLKDYVSRIQDADLVLVGIGPELSAYELIDFKTEIQNEHYQKLLRMDEEDKDVIWMRQAYERHYLLNHSQVPYFKKLEEVLDQKDYFVITSNNDGLIFHSGLDKNRLTAPCGSGDFFQCKGPCSEQLYPAELGLEDLIRHYETTGKIEHLECPKCGAPLVYNIRTEDTKSTYIEGAYLNSWAAYTKWLQTTLNKKLFILELGEGFGVPGLFRWPFEKMAFYNEKAYMVRVNRTLYQIGEELKGKADAVKMDSKDFLEIER</sequence>
<accession>B0MA11</accession>
<reference evidence="1" key="2">
    <citation type="submission" date="2013-11" db="EMBL/GenBank/DDBJ databases">
        <title>Draft genome sequence of Anaerostipes caccae (DSM 14662).</title>
        <authorList>
            <person name="Sudarsanam P."/>
            <person name="Ley R."/>
            <person name="Guruge J."/>
            <person name="Turnbaugh P.J."/>
            <person name="Mahowald M."/>
            <person name="Liep D."/>
            <person name="Gordon J."/>
        </authorList>
    </citation>
    <scope>NUCLEOTIDE SEQUENCE</scope>
    <source>
        <strain evidence="1">DSM 14662</strain>
    </source>
</reference>